<dbReference type="NCBIfam" id="TIGR00232">
    <property type="entry name" value="tktlase_bact"/>
    <property type="match status" value="1"/>
</dbReference>
<evidence type="ECO:0000256" key="16">
    <source>
        <dbReference type="PIRSR" id="PIRSR605478-4"/>
    </source>
</evidence>
<dbReference type="Proteomes" id="UP000182814">
    <property type="component" value="Chromosome I"/>
</dbReference>
<feature type="binding site" evidence="14">
    <location>
        <position position="384"/>
    </location>
    <ligand>
        <name>substrate</name>
    </ligand>
</feature>
<dbReference type="EMBL" id="VZPO01000005">
    <property type="protein sequence ID" value="KAB0504131.1"/>
    <property type="molecule type" value="Genomic_DNA"/>
</dbReference>
<dbReference type="RefSeq" id="WP_038981054.1">
    <property type="nucleotide sequence ID" value="NZ_JABTYG010000002.1"/>
</dbReference>
<dbReference type="Gene3D" id="3.40.50.970">
    <property type="match status" value="2"/>
</dbReference>
<comment type="similarity">
    <text evidence="3 18">Belongs to the transketolase family.</text>
</comment>
<dbReference type="InterPro" id="IPR005478">
    <property type="entry name" value="Transketolase_bac-like"/>
</dbReference>
<evidence type="ECO:0000256" key="3">
    <source>
        <dbReference type="ARBA" id="ARBA00007131"/>
    </source>
</evidence>
<evidence type="ECO:0000256" key="1">
    <source>
        <dbReference type="ARBA" id="ARBA00001913"/>
    </source>
</evidence>
<dbReference type="CDD" id="cd07033">
    <property type="entry name" value="TPP_PYR_DXS_TK_like"/>
    <property type="match status" value="1"/>
</dbReference>
<feature type="site" description="Important for catalytic activity" evidence="17">
    <location>
        <position position="260"/>
    </location>
</feature>
<feature type="binding site" evidence="14">
    <location>
        <position position="520"/>
    </location>
    <ligand>
        <name>substrate</name>
    </ligand>
</feature>
<dbReference type="SMART" id="SM00861">
    <property type="entry name" value="Transket_pyr"/>
    <property type="match status" value="1"/>
</dbReference>
<dbReference type="GO" id="GO:0009052">
    <property type="term" value="P:pentose-phosphate shunt, non-oxidative branch"/>
    <property type="evidence" value="ECO:0007669"/>
    <property type="project" value="UniProtKB-ARBA"/>
</dbReference>
<dbReference type="SUPFAM" id="SSF52922">
    <property type="entry name" value="TK C-terminal domain-like"/>
    <property type="match status" value="1"/>
</dbReference>
<comment type="cofactor">
    <cofactor evidence="1">
        <name>Ca(2+)</name>
        <dbReference type="ChEBI" id="CHEBI:29108"/>
    </cofactor>
</comment>
<feature type="binding site" evidence="14">
    <location>
        <position position="357"/>
    </location>
    <ligand>
        <name>substrate</name>
    </ligand>
</feature>
<keyword evidence="10 15" id="KW-0786">Thiamine pyrophosphate</keyword>
<dbReference type="FunFam" id="3.40.50.920:FF:000003">
    <property type="entry name" value="Transketolase"/>
    <property type="match status" value="1"/>
</dbReference>
<evidence type="ECO:0000256" key="4">
    <source>
        <dbReference type="ARBA" id="ARBA00011738"/>
    </source>
</evidence>
<feature type="binding site" evidence="14">
    <location>
        <position position="26"/>
    </location>
    <ligand>
        <name>substrate</name>
    </ligand>
</feature>
<comment type="cofactor">
    <cofactor evidence="16">
        <name>Mg(2+)</name>
        <dbReference type="ChEBI" id="CHEBI:18420"/>
    </cofactor>
    <text evidence="16">Binds 1 Mg(2+) ion per subunit. Can also utilize other divalent metal cations, such as Ca(2+), Mn(2+) and Co(2+).</text>
</comment>
<dbReference type="EMBL" id="LT629746">
    <property type="protein sequence ID" value="SDS46686.1"/>
    <property type="molecule type" value="Genomic_DNA"/>
</dbReference>
<evidence type="ECO:0000256" key="5">
    <source>
        <dbReference type="ARBA" id="ARBA00013152"/>
    </source>
</evidence>
<sequence>MPSRRERANAIRALSMDAVQKANSGHPGAPMGMADIAEVLWRDYLKHNPSNPSFADRDRFVLSNGHGSMLIYSLLHLTGYDLSIDDLKNFRQLHSRTPGHPEFGYTPGVETTTGPLGQGLANAVGFALAEKVLAAQFNRPGHNVVDHHTYVFLGDGCMMEGISHEVSSLAGTLGLGKLIAFYDDNGISIDGEVEGWFTDDTPKRFESYNWQVIRNVDGHDPEEIKIAIDTARKSEQPTLICCKTTIGFGSPNKQGKEDCHGAPLGDAEIALTREALKWNHGPFEIPANIYAEWDAKESGRAAEAEWDQRFAAYSAAFPELANELVRRLSGDLPTDFAEKASAYIAEVAAKGETIASRKASQNALNAFGPLLPELLGGSADLAGSNLTLWKGCKGVTAEDASGNYMYYGVREFGMSAIMNGVALHGGLVPYGATFLMFMEYARNAVRMSALMKKRIIYVFTHDSIGLGEDGPTHQPIEQLASLRCTPNLDTWRPADAVESAVAWKSALERDDGPSALIFSRQNLQHQTRNAIQIEEIARGGYVLKDCAGEPELILIATGSEVGLAVQAFDKLTEQGRKVRVVSMPCTSVFEAQDAGYKQAVLPLQVSARIAIEAAHADYWYKYVGLEGRVIGMTTYGESAPAPALFEEFGFTLENILGQAEELLED</sequence>
<dbReference type="FunFam" id="3.40.50.970:FF:000003">
    <property type="entry name" value="Transketolase"/>
    <property type="match status" value="1"/>
</dbReference>
<feature type="binding site" evidence="15">
    <location>
        <position position="66"/>
    </location>
    <ligand>
        <name>thiamine diphosphate</name>
        <dbReference type="ChEBI" id="CHEBI:58937"/>
    </ligand>
</feature>
<evidence type="ECO:0000256" key="7">
    <source>
        <dbReference type="ARBA" id="ARBA00022723"/>
    </source>
</evidence>
<evidence type="ECO:0000256" key="11">
    <source>
        <dbReference type="ARBA" id="ARBA00049473"/>
    </source>
</evidence>
<comment type="function">
    <text evidence="18">Catalyzes the transfer of a two-carbon ketol group from a ketose donor to an aldose acceptor, via a covalent intermediate with the cofactor thiamine pyrophosphate.</text>
</comment>
<keyword evidence="6 18" id="KW-0808">Transferase</keyword>
<feature type="binding site" evidence="14">
    <location>
        <position position="461"/>
    </location>
    <ligand>
        <name>substrate</name>
    </ligand>
</feature>
<dbReference type="InterPro" id="IPR033247">
    <property type="entry name" value="Transketolase_fam"/>
</dbReference>
<dbReference type="GO" id="GO:0004802">
    <property type="term" value="F:transketolase activity"/>
    <property type="evidence" value="ECO:0007669"/>
    <property type="project" value="UniProtKB-UniRule"/>
</dbReference>
<dbReference type="AlphaFoldDB" id="A0A0J6K550"/>
<keyword evidence="22" id="KW-1185">Reference proteome</keyword>
<dbReference type="InterPro" id="IPR005475">
    <property type="entry name" value="Transketolase-like_Pyr-bd"/>
</dbReference>
<comment type="catalytic activity">
    <reaction evidence="11 18">
        <text>D-sedoheptulose 7-phosphate + D-glyceraldehyde 3-phosphate = aldehydo-D-ribose 5-phosphate + D-xylulose 5-phosphate</text>
        <dbReference type="Rhea" id="RHEA:10508"/>
        <dbReference type="ChEBI" id="CHEBI:57483"/>
        <dbReference type="ChEBI" id="CHEBI:57737"/>
        <dbReference type="ChEBI" id="CHEBI:58273"/>
        <dbReference type="ChEBI" id="CHEBI:59776"/>
        <dbReference type="EC" id="2.2.1.1"/>
    </reaction>
</comment>
<feature type="binding site" evidence="16">
    <location>
        <position position="187"/>
    </location>
    <ligand>
        <name>Mg(2+)</name>
        <dbReference type="ChEBI" id="CHEBI:18420"/>
    </ligand>
</feature>
<dbReference type="CDD" id="cd02012">
    <property type="entry name" value="TPP_TK"/>
    <property type="match status" value="1"/>
</dbReference>
<evidence type="ECO:0000313" key="21">
    <source>
        <dbReference type="EMBL" id="SDS46686.1"/>
    </source>
</evidence>
<dbReference type="InterPro" id="IPR020826">
    <property type="entry name" value="Transketolase_BS"/>
</dbReference>
<dbReference type="GO" id="GO:0005829">
    <property type="term" value="C:cytosol"/>
    <property type="evidence" value="ECO:0007669"/>
    <property type="project" value="TreeGrafter"/>
</dbReference>
<gene>
    <name evidence="20" type="primary">tkt</name>
    <name evidence="20" type="ORF">F7R14_13760</name>
    <name evidence="21" type="ORF">SAMN04490191_1520</name>
</gene>
<dbReference type="Pfam" id="PF02779">
    <property type="entry name" value="Transket_pyr"/>
    <property type="match status" value="1"/>
</dbReference>
<dbReference type="Proteomes" id="UP000434925">
    <property type="component" value="Unassembled WGS sequence"/>
</dbReference>
<reference evidence="22" key="2">
    <citation type="submission" date="2016-10" db="EMBL/GenBank/DDBJ databases">
        <authorList>
            <person name="Varghese N."/>
            <person name="Submissions S."/>
        </authorList>
    </citation>
    <scope>NUCLEOTIDE SEQUENCE [LARGE SCALE GENOMIC DNA]</scope>
    <source>
        <strain evidence="22">BS3782</strain>
    </source>
</reference>
<protein>
    <recommendedName>
        <fullName evidence="5 12">Transketolase</fullName>
        <ecNumber evidence="5 12">2.2.1.1</ecNumber>
    </recommendedName>
</protein>
<evidence type="ECO:0000256" key="8">
    <source>
        <dbReference type="ARBA" id="ARBA00022837"/>
    </source>
</evidence>
<dbReference type="PANTHER" id="PTHR43522">
    <property type="entry name" value="TRANSKETOLASE"/>
    <property type="match status" value="1"/>
</dbReference>
<dbReference type="Pfam" id="PF22613">
    <property type="entry name" value="Transketolase_C_1"/>
    <property type="match status" value="1"/>
</dbReference>
<dbReference type="InterPro" id="IPR005474">
    <property type="entry name" value="Transketolase_N"/>
</dbReference>
<proteinExistence type="inferred from homology"/>
<keyword evidence="7 16" id="KW-0479">Metal-binding</keyword>
<dbReference type="PANTHER" id="PTHR43522:SF2">
    <property type="entry name" value="TRANSKETOLASE 1-RELATED"/>
    <property type="match status" value="1"/>
</dbReference>
<keyword evidence="8 18" id="KW-0106">Calcium</keyword>
<evidence type="ECO:0000313" key="23">
    <source>
        <dbReference type="Proteomes" id="UP000434925"/>
    </source>
</evidence>
<evidence type="ECO:0000256" key="18">
    <source>
        <dbReference type="RuleBase" id="RU004996"/>
    </source>
</evidence>
<comment type="cofactor">
    <cofactor evidence="2">
        <name>Co(2+)</name>
        <dbReference type="ChEBI" id="CHEBI:48828"/>
    </cofactor>
</comment>
<dbReference type="SUPFAM" id="SSF52518">
    <property type="entry name" value="Thiamin diphosphate-binding fold (THDP-binding)"/>
    <property type="match status" value="2"/>
</dbReference>
<feature type="binding site" evidence="14">
    <location>
        <position position="473"/>
    </location>
    <ligand>
        <name>substrate</name>
    </ligand>
</feature>
<evidence type="ECO:0000256" key="15">
    <source>
        <dbReference type="PIRSR" id="PIRSR605478-3"/>
    </source>
</evidence>
<dbReference type="PROSITE" id="PS00801">
    <property type="entry name" value="TRANSKETOLASE_1"/>
    <property type="match status" value="1"/>
</dbReference>
<reference evidence="21" key="1">
    <citation type="submission" date="2016-10" db="EMBL/GenBank/DDBJ databases">
        <authorList>
            <person name="de Groot N.N."/>
        </authorList>
    </citation>
    <scope>NUCLEOTIDE SEQUENCE [LARGE SCALE GENOMIC DNA]</scope>
    <source>
        <strain evidence="21">BS3782</strain>
    </source>
</reference>
<evidence type="ECO:0000256" key="13">
    <source>
        <dbReference type="PIRSR" id="PIRSR605478-1"/>
    </source>
</evidence>
<feature type="binding site" evidence="15">
    <location>
        <position position="437"/>
    </location>
    <ligand>
        <name>thiamine diphosphate</name>
        <dbReference type="ChEBI" id="CHEBI:58937"/>
    </ligand>
</feature>
<feature type="binding site" evidence="15">
    <location>
        <position position="260"/>
    </location>
    <ligand>
        <name>thiamine diphosphate</name>
        <dbReference type="ChEBI" id="CHEBI:58937"/>
    </ligand>
</feature>
<accession>A0A0J6K550</accession>
<evidence type="ECO:0000256" key="14">
    <source>
        <dbReference type="PIRSR" id="PIRSR605478-2"/>
    </source>
</evidence>
<reference evidence="20 23" key="3">
    <citation type="submission" date="2019-09" db="EMBL/GenBank/DDBJ databases">
        <title>Draft genome sequences of 48 bacterial type strains from the CCUG.</title>
        <authorList>
            <person name="Tunovic T."/>
            <person name="Pineiro-Iglesias B."/>
            <person name="Unosson C."/>
            <person name="Inganas E."/>
            <person name="Ohlen M."/>
            <person name="Cardew S."/>
            <person name="Jensie-Markopoulos S."/>
            <person name="Salva-Serra F."/>
            <person name="Jaen-Luchoro D."/>
            <person name="Karlsson R."/>
            <person name="Svensson-Stadler L."/>
            <person name="Chun J."/>
            <person name="Moore E."/>
        </authorList>
    </citation>
    <scope>NUCLEOTIDE SEQUENCE [LARGE SCALE GENOMIC DNA]</scope>
    <source>
        <strain evidence="20 23">CCUG 51522</strain>
    </source>
</reference>
<dbReference type="InterPro" id="IPR049557">
    <property type="entry name" value="Transketolase_CS"/>
</dbReference>
<feature type="site" description="Important for catalytic activity" evidence="17">
    <location>
        <position position="26"/>
    </location>
</feature>
<evidence type="ECO:0000256" key="10">
    <source>
        <dbReference type="ARBA" id="ARBA00023052"/>
    </source>
</evidence>
<keyword evidence="9 16" id="KW-0460">Magnesium</keyword>
<dbReference type="GO" id="GO:0046872">
    <property type="term" value="F:metal ion binding"/>
    <property type="evidence" value="ECO:0007669"/>
    <property type="project" value="UniProtKB-KW"/>
</dbReference>
<dbReference type="PROSITE" id="PS00802">
    <property type="entry name" value="TRANSKETOLASE_2"/>
    <property type="match status" value="1"/>
</dbReference>
<feature type="binding site" evidence="15">
    <location>
        <begin position="114"/>
        <end position="116"/>
    </location>
    <ligand>
        <name>thiamine diphosphate</name>
        <dbReference type="ChEBI" id="CHEBI:58937"/>
    </ligand>
</feature>
<dbReference type="InterPro" id="IPR009014">
    <property type="entry name" value="Transketo_C/PFOR_II"/>
</dbReference>
<feature type="binding site" evidence="14">
    <location>
        <position position="469"/>
    </location>
    <ligand>
        <name>substrate</name>
    </ligand>
</feature>
<evidence type="ECO:0000313" key="22">
    <source>
        <dbReference type="Proteomes" id="UP000182814"/>
    </source>
</evidence>
<dbReference type="EC" id="2.2.1.1" evidence="5 12"/>
<evidence type="ECO:0000256" key="12">
    <source>
        <dbReference type="NCBIfam" id="TIGR00232"/>
    </source>
</evidence>
<evidence type="ECO:0000256" key="2">
    <source>
        <dbReference type="ARBA" id="ARBA00001941"/>
    </source>
</evidence>
<dbReference type="InterPro" id="IPR029061">
    <property type="entry name" value="THDP-binding"/>
</dbReference>
<feature type="binding site" evidence="16">
    <location>
        <position position="185"/>
    </location>
    <ligand>
        <name>Mg(2+)</name>
        <dbReference type="ChEBI" id="CHEBI:18420"/>
    </ligand>
</feature>
<feature type="active site" description="Proton donor" evidence="13">
    <location>
        <position position="411"/>
    </location>
</feature>
<evidence type="ECO:0000256" key="6">
    <source>
        <dbReference type="ARBA" id="ARBA00022679"/>
    </source>
</evidence>
<name>A0A0J6K550_9PSED</name>
<organism evidence="21 22">
    <name type="scientific">Pseudomonas lini</name>
    <dbReference type="NCBI Taxonomy" id="163011"/>
    <lineage>
        <taxon>Bacteria</taxon>
        <taxon>Pseudomonadati</taxon>
        <taxon>Pseudomonadota</taxon>
        <taxon>Gammaproteobacteria</taxon>
        <taxon>Pseudomonadales</taxon>
        <taxon>Pseudomonadaceae</taxon>
        <taxon>Pseudomonas</taxon>
    </lineage>
</organism>
<feature type="binding site" evidence="15">
    <location>
        <position position="185"/>
    </location>
    <ligand>
        <name>thiamine diphosphate</name>
        <dbReference type="ChEBI" id="CHEBI:58937"/>
    </ligand>
</feature>
<dbReference type="InterPro" id="IPR055152">
    <property type="entry name" value="Transketolase-like_C_2"/>
</dbReference>
<feature type="binding site" evidence="14">
    <location>
        <position position="260"/>
    </location>
    <ligand>
        <name>substrate</name>
    </ligand>
</feature>
<comment type="cofactor">
    <cofactor evidence="18">
        <name>Mg(2+)</name>
        <dbReference type="ChEBI" id="CHEBI:18420"/>
    </cofactor>
    <cofactor evidence="18">
        <name>Ca(2+)</name>
        <dbReference type="ChEBI" id="CHEBI:29108"/>
    </cofactor>
    <cofactor evidence="18">
        <name>Mn(2+)</name>
        <dbReference type="ChEBI" id="CHEBI:29035"/>
    </cofactor>
    <cofactor evidence="18">
        <name>Co(2+)</name>
        <dbReference type="ChEBI" id="CHEBI:48828"/>
    </cofactor>
    <text evidence="18">Binds 1 Mg(2+) ion per subunit. Can also utilize other divalent metal cations, such as Ca(2+), Mn(2+) and Co(2+).</text>
</comment>
<feature type="binding site" evidence="16">
    <location>
        <position position="155"/>
    </location>
    <ligand>
        <name>Mg(2+)</name>
        <dbReference type="ChEBI" id="CHEBI:18420"/>
    </ligand>
</feature>
<evidence type="ECO:0000313" key="20">
    <source>
        <dbReference type="EMBL" id="KAB0504131.1"/>
    </source>
</evidence>
<dbReference type="PATRIC" id="fig|163011.3.peg.5123"/>
<evidence type="ECO:0000259" key="19">
    <source>
        <dbReference type="SMART" id="SM00861"/>
    </source>
</evidence>
<dbReference type="Pfam" id="PF00456">
    <property type="entry name" value="Transketolase_N"/>
    <property type="match status" value="1"/>
</dbReference>
<comment type="subunit">
    <text evidence="4 18">Homodimer.</text>
</comment>
<evidence type="ECO:0000256" key="17">
    <source>
        <dbReference type="PIRSR" id="PIRSR605478-5"/>
    </source>
</evidence>
<dbReference type="Gene3D" id="3.40.50.920">
    <property type="match status" value="1"/>
</dbReference>
<feature type="domain" description="Transketolase-like pyrimidine-binding" evidence="19">
    <location>
        <begin position="354"/>
        <end position="526"/>
    </location>
</feature>
<comment type="cofactor">
    <cofactor evidence="15">
        <name>thiamine diphosphate</name>
        <dbReference type="ChEBI" id="CHEBI:58937"/>
    </cofactor>
    <text evidence="15">Binds 1 thiamine pyrophosphate per subunit. During the reaction, the substrate forms a covalent intermediate with the cofactor.</text>
</comment>
<dbReference type="FunFam" id="3.40.50.970:FF:000004">
    <property type="entry name" value="Transketolase"/>
    <property type="match status" value="1"/>
</dbReference>
<feature type="binding site" evidence="15">
    <location>
        <position position="156"/>
    </location>
    <ligand>
        <name>thiamine diphosphate</name>
        <dbReference type="ChEBI" id="CHEBI:58937"/>
    </ligand>
</feature>
<evidence type="ECO:0000256" key="9">
    <source>
        <dbReference type="ARBA" id="ARBA00022842"/>
    </source>
</evidence>